<name>F9DGP4_9BACT</name>
<proteinExistence type="predicted"/>
<gene>
    <name evidence="1" type="ORF">HMPREF9144_0834</name>
</gene>
<dbReference type="Proteomes" id="UP000004123">
    <property type="component" value="Unassembled WGS sequence"/>
</dbReference>
<dbReference type="EMBL" id="AFPY01000035">
    <property type="protein sequence ID" value="EGQ19959.1"/>
    <property type="molecule type" value="Genomic_DNA"/>
</dbReference>
<evidence type="ECO:0008006" key="3">
    <source>
        <dbReference type="Google" id="ProtNLM"/>
    </source>
</evidence>
<organism evidence="1 2">
    <name type="scientific">Prevotella pallens ATCC 700821</name>
    <dbReference type="NCBI Taxonomy" id="997353"/>
    <lineage>
        <taxon>Bacteria</taxon>
        <taxon>Pseudomonadati</taxon>
        <taxon>Bacteroidota</taxon>
        <taxon>Bacteroidia</taxon>
        <taxon>Bacteroidales</taxon>
        <taxon>Prevotellaceae</taxon>
        <taxon>Prevotella</taxon>
    </lineage>
</organism>
<sequence length="109" mass="12600">MFAKKPILISSLRHFSEKYVFSNTIINIRIHKMIHGHEVLHMMEGNNYSNRESLVEAIINKFGPDERFYTCSAEGMTAEELVDFLEARGKFMPSNNDDFTVDTSKICNH</sequence>
<evidence type="ECO:0000313" key="2">
    <source>
        <dbReference type="Proteomes" id="UP000004123"/>
    </source>
</evidence>
<dbReference type="NCBIfam" id="TIGR03853">
    <property type="entry name" value="matur_matur"/>
    <property type="match status" value="1"/>
</dbReference>
<dbReference type="STRING" id="997353.HMPREF9144_0834"/>
<accession>F9DGP4</accession>
<dbReference type="InterPro" id="IPR019620">
    <property type="entry name" value="Metal-bd_prot_put"/>
</dbReference>
<dbReference type="HOGENOM" id="CLU_172471_1_0_10"/>
<dbReference type="Pfam" id="PF10678">
    <property type="entry name" value="DUF2492"/>
    <property type="match status" value="1"/>
</dbReference>
<evidence type="ECO:0000313" key="1">
    <source>
        <dbReference type="EMBL" id="EGQ19959.1"/>
    </source>
</evidence>
<comment type="caution">
    <text evidence="1">The sequence shown here is derived from an EMBL/GenBank/DDBJ whole genome shotgun (WGS) entry which is preliminary data.</text>
</comment>
<dbReference type="AlphaFoldDB" id="F9DGP4"/>
<dbReference type="eggNOG" id="ENOG50333JI">
    <property type="taxonomic scope" value="Bacteria"/>
</dbReference>
<reference evidence="1 2" key="1">
    <citation type="submission" date="2011-04" db="EMBL/GenBank/DDBJ databases">
        <authorList>
            <person name="Muzny D."/>
            <person name="Qin X."/>
            <person name="Deng J."/>
            <person name="Jiang H."/>
            <person name="Liu Y."/>
            <person name="Qu J."/>
            <person name="Song X.-Z."/>
            <person name="Zhang L."/>
            <person name="Thornton R."/>
            <person name="Coyle M."/>
            <person name="Francisco L."/>
            <person name="Jackson L."/>
            <person name="Javaid M."/>
            <person name="Korchina V."/>
            <person name="Kovar C."/>
            <person name="Mata R."/>
            <person name="Mathew T."/>
            <person name="Ngo R."/>
            <person name="Nguyen L."/>
            <person name="Nguyen N."/>
            <person name="Okwuonu G."/>
            <person name="Ongeri F."/>
            <person name="Pham C."/>
            <person name="Simmons D."/>
            <person name="Wilczek-Boney K."/>
            <person name="Hale W."/>
            <person name="Jakkamsetti A."/>
            <person name="Pham P."/>
            <person name="Ruth R."/>
            <person name="San Lucas F."/>
            <person name="Warren J."/>
            <person name="Zhang J."/>
            <person name="Zhao Z."/>
            <person name="Zhou C."/>
            <person name="Zhu D."/>
            <person name="Lee S."/>
            <person name="Bess C."/>
            <person name="Blankenburg K."/>
            <person name="Forbes L."/>
            <person name="Fu Q."/>
            <person name="Gubbala S."/>
            <person name="Hirani K."/>
            <person name="Jayaseelan J.C."/>
            <person name="Lara F."/>
            <person name="Munidasa M."/>
            <person name="Palculict T."/>
            <person name="Patil S."/>
            <person name="Pu L.-L."/>
            <person name="Saada N."/>
            <person name="Tang L."/>
            <person name="Weissenberger G."/>
            <person name="Zhu Y."/>
            <person name="Hemphill L."/>
            <person name="Shang Y."/>
            <person name="Youmans B."/>
            <person name="Ayvaz T."/>
            <person name="Ross M."/>
            <person name="Santibanez J."/>
            <person name="Aqrawi P."/>
            <person name="Gross S."/>
            <person name="Joshi V."/>
            <person name="Fowler G."/>
            <person name="Nazareth L."/>
            <person name="Reid J."/>
            <person name="Worley K."/>
            <person name="Petrosino J."/>
            <person name="Highlander S."/>
            <person name="Gibbs R."/>
        </authorList>
    </citation>
    <scope>NUCLEOTIDE SEQUENCE [LARGE SCALE GENOMIC DNA]</scope>
    <source>
        <strain evidence="1 2">ATCC 700821</strain>
    </source>
</reference>
<protein>
    <recommendedName>
        <fullName evidence="3">Metal-binding protein</fullName>
    </recommendedName>
</protein>